<keyword evidence="3" id="KW-1185">Reference proteome</keyword>
<accession>A0A0G4ELQ4</accession>
<feature type="region of interest" description="Disordered" evidence="1">
    <location>
        <begin position="83"/>
        <end position="114"/>
    </location>
</feature>
<gene>
    <name evidence="2" type="ORF">Vbra_7777</name>
</gene>
<dbReference type="EMBL" id="CDMY01000258">
    <property type="protein sequence ID" value="CEL97902.1"/>
    <property type="molecule type" value="Genomic_DNA"/>
</dbReference>
<dbReference type="Proteomes" id="UP000041254">
    <property type="component" value="Unassembled WGS sequence"/>
</dbReference>
<feature type="region of interest" description="Disordered" evidence="1">
    <location>
        <begin position="185"/>
        <end position="227"/>
    </location>
</feature>
<dbReference type="OMA" id="RAHESHM"/>
<feature type="compositionally biased region" description="Pro residues" evidence="1">
    <location>
        <begin position="417"/>
        <end position="431"/>
    </location>
</feature>
<sequence length="571" mass="60065">MRATMHREQQPFPRPHSPEPPRKPRRRRWRNFNVDSGDEGDCGVVERSCPFRCSRAGSRPVHVGFPCAPVGCCFSGACRRHVPKDRSGHPEPPSHPPHPSHPPQPPPRPHPAMAFPPPPPLPYFLPPCFMPQGMYLPPHHLMMLPPPVPIAAAASSRAAGAHPMPTSAEEVMRAHESHMSIGREVGPPKASSGVGPRPPTIVLPRSRGKRTPPASATGGTQIADDKNNQHGSFAAAAAAAAASSGGPAPSLPLPHPSHLYPIPTSGATSAHVCAMLSQPSHLTVLSSADRHTPAPRGSTNGAAQLMESRVGNAESRGGHAGGSSASANVAMQQHDSPARRRGVAGGHDPVVVVEGGVHMGRFGTPVPSSQLHNHHDVDAPMSLLAPSRIPVLPPSKDPVEVGVVPGNDANCTTSPAHPEPPSHPPQPPQPHPAMAFSPPQHHPFFFPPLFMPPQGMYLPPHHLMMQPPPVPMAAAASSMGAGGHPMPTSAEEVMRAHESHMSIGREVGPPKASGGVGPRPPTIVSPRSRGKRTPPASATGGTQIADDKNNQRGKQWEAIEKQSTPLISRVS</sequence>
<feature type="region of interest" description="Disordered" evidence="1">
    <location>
        <begin position="311"/>
        <end position="346"/>
    </location>
</feature>
<evidence type="ECO:0000313" key="3">
    <source>
        <dbReference type="Proteomes" id="UP000041254"/>
    </source>
</evidence>
<evidence type="ECO:0000256" key="1">
    <source>
        <dbReference type="SAM" id="MobiDB-lite"/>
    </source>
</evidence>
<feature type="region of interest" description="Disordered" evidence="1">
    <location>
        <begin position="407"/>
        <end position="439"/>
    </location>
</feature>
<reference evidence="2 3" key="1">
    <citation type="submission" date="2014-11" db="EMBL/GenBank/DDBJ databases">
        <authorList>
            <person name="Zhu J."/>
            <person name="Qi W."/>
            <person name="Song R."/>
        </authorList>
    </citation>
    <scope>NUCLEOTIDE SEQUENCE [LARGE SCALE GENOMIC DNA]</scope>
</reference>
<feature type="compositionally biased region" description="Polar residues" evidence="1">
    <location>
        <begin position="561"/>
        <end position="571"/>
    </location>
</feature>
<organism evidence="2 3">
    <name type="scientific">Vitrella brassicaformis (strain CCMP3155)</name>
    <dbReference type="NCBI Taxonomy" id="1169540"/>
    <lineage>
        <taxon>Eukaryota</taxon>
        <taxon>Sar</taxon>
        <taxon>Alveolata</taxon>
        <taxon>Colpodellida</taxon>
        <taxon>Vitrellaceae</taxon>
        <taxon>Vitrella</taxon>
    </lineage>
</organism>
<evidence type="ECO:0000313" key="2">
    <source>
        <dbReference type="EMBL" id="CEL97902.1"/>
    </source>
</evidence>
<name>A0A0G4ELQ4_VITBC</name>
<dbReference type="InParanoid" id="A0A0G4ELQ4"/>
<protein>
    <submittedName>
        <fullName evidence="2">Uncharacterized protein</fullName>
    </submittedName>
</protein>
<feature type="compositionally biased region" description="Pro residues" evidence="1">
    <location>
        <begin position="90"/>
        <end position="114"/>
    </location>
</feature>
<dbReference type="VEuPathDB" id="CryptoDB:Vbra_7777"/>
<feature type="compositionally biased region" description="Basic and acidic residues" evidence="1">
    <location>
        <begin position="545"/>
        <end position="560"/>
    </location>
</feature>
<dbReference type="AlphaFoldDB" id="A0A0G4ELQ4"/>
<feature type="region of interest" description="Disordered" evidence="1">
    <location>
        <begin position="1"/>
        <end position="43"/>
    </location>
</feature>
<proteinExistence type="predicted"/>
<feature type="region of interest" description="Disordered" evidence="1">
    <location>
        <begin position="505"/>
        <end position="571"/>
    </location>
</feature>